<protein>
    <recommendedName>
        <fullName evidence="2">RNA-directed DNA polymerase</fullName>
    </recommendedName>
</protein>
<proteinExistence type="predicted"/>
<reference evidence="1" key="1">
    <citation type="submission" date="2019-02" db="EMBL/GenBank/DDBJ databases">
        <authorList>
            <person name="Gruber-Vodicka R. H."/>
            <person name="Seah K. B. B."/>
        </authorList>
    </citation>
    <scope>NUCLEOTIDE SEQUENCE</scope>
    <source>
        <strain evidence="1">BECK_BZ125</strain>
    </source>
</reference>
<gene>
    <name evidence="1" type="ORF">BECKTC1821E_GA0114239_11353</name>
</gene>
<evidence type="ECO:0000313" key="1">
    <source>
        <dbReference type="EMBL" id="VFK48828.1"/>
    </source>
</evidence>
<name>A0A450Z585_9GAMM</name>
<dbReference type="EMBL" id="CAADFT010000135">
    <property type="protein sequence ID" value="VFK48828.1"/>
    <property type="molecule type" value="Genomic_DNA"/>
</dbReference>
<organism evidence="1">
    <name type="scientific">Candidatus Kentrum sp. TC</name>
    <dbReference type="NCBI Taxonomy" id="2126339"/>
    <lineage>
        <taxon>Bacteria</taxon>
        <taxon>Pseudomonadati</taxon>
        <taxon>Pseudomonadota</taxon>
        <taxon>Gammaproteobacteria</taxon>
        <taxon>Candidatus Kentrum</taxon>
    </lineage>
</organism>
<accession>A0A450Z585</accession>
<sequence length="78" mass="8605">MTGRITPKLVRKAFKNVKRNRGAAGIDKVSISTETSASRTIPKCKGRLCSLGIPAVRDRIAQEVLRQFHIACLRAFVP</sequence>
<evidence type="ECO:0008006" key="2">
    <source>
        <dbReference type="Google" id="ProtNLM"/>
    </source>
</evidence>
<dbReference type="AlphaFoldDB" id="A0A450Z585"/>